<protein>
    <recommendedName>
        <fullName evidence="7">assimilatory sulfite reductase (ferredoxin)</fullName>
        <ecNumber evidence="7">1.8.7.1</ecNumber>
    </recommendedName>
</protein>
<keyword evidence="29" id="KW-1185">Reference proteome</keyword>
<evidence type="ECO:0000256" key="5">
    <source>
        <dbReference type="ARBA" id="ARBA00005096"/>
    </source>
</evidence>
<comment type="catalytic activity">
    <reaction evidence="20">
        <text>hydrogen sulfide + 6 oxidized [2Fe-2S]-[ferredoxin] + 3 H2O = sulfite + 6 reduced [2Fe-2S]-[ferredoxin] + 7 H(+)</text>
        <dbReference type="Rhea" id="RHEA:23132"/>
        <dbReference type="Rhea" id="RHEA-COMP:10000"/>
        <dbReference type="Rhea" id="RHEA-COMP:10001"/>
        <dbReference type="ChEBI" id="CHEBI:15377"/>
        <dbReference type="ChEBI" id="CHEBI:15378"/>
        <dbReference type="ChEBI" id="CHEBI:17359"/>
        <dbReference type="ChEBI" id="CHEBI:29919"/>
        <dbReference type="ChEBI" id="CHEBI:33737"/>
        <dbReference type="ChEBI" id="CHEBI:33738"/>
        <dbReference type="EC" id="1.8.7.1"/>
    </reaction>
</comment>
<evidence type="ECO:0000256" key="11">
    <source>
        <dbReference type="ARBA" id="ARBA00022714"/>
    </source>
</evidence>
<evidence type="ECO:0000256" key="3">
    <source>
        <dbReference type="ARBA" id="ARBA00001974"/>
    </source>
</evidence>
<keyword evidence="18 21" id="KW-0534">Nitrate assimilation</keyword>
<evidence type="ECO:0000256" key="7">
    <source>
        <dbReference type="ARBA" id="ARBA00012353"/>
    </source>
</evidence>
<evidence type="ECO:0000256" key="4">
    <source>
        <dbReference type="ARBA" id="ARBA00003247"/>
    </source>
</evidence>
<keyword evidence="10 21" id="KW-0285">Flavoprotein</keyword>
<dbReference type="InterPro" id="IPR041575">
    <property type="entry name" value="Rubredoxin_C"/>
</dbReference>
<keyword evidence="14 21" id="KW-0274">FAD</keyword>
<dbReference type="Pfam" id="PF18267">
    <property type="entry name" value="Rubredoxin_C"/>
    <property type="match status" value="1"/>
</dbReference>
<feature type="compositionally biased region" description="Basic and acidic residues" evidence="22">
    <location>
        <begin position="53"/>
        <end position="80"/>
    </location>
</feature>
<keyword evidence="11" id="KW-0001">2Fe-2S</keyword>
<dbReference type="PRINTS" id="PR00397">
    <property type="entry name" value="SIROHAEM"/>
</dbReference>
<dbReference type="InterPro" id="IPR041854">
    <property type="entry name" value="BFD-like_2Fe2S-bd_dom_sf"/>
</dbReference>
<comment type="function">
    <text evidence="4">Catalyzes the reduction of sulfite to sulfide, a step in the biosynthesis of sulfur-containing amino acids and cofactors.</text>
</comment>
<comment type="pathway">
    <text evidence="5">Nitrogen metabolism; nitrate reduction (assimilation).</text>
</comment>
<dbReference type="Pfam" id="PF07992">
    <property type="entry name" value="Pyr_redox_2"/>
    <property type="match status" value="1"/>
</dbReference>
<comment type="cofactor">
    <cofactor evidence="19">
        <name>[2Fe-2S] cluster</name>
        <dbReference type="ChEBI" id="CHEBI:190135"/>
    </cofactor>
</comment>
<keyword evidence="8" id="KW-0004">4Fe-4S</keyword>
<comment type="similarity">
    <text evidence="6">Belongs to the nitrite and sulfite reductase 4Fe-4S domain family.</text>
</comment>
<dbReference type="Pfam" id="PF01077">
    <property type="entry name" value="NIR_SIR"/>
    <property type="match status" value="1"/>
</dbReference>
<accession>A0ABQ3XD28</accession>
<comment type="cofactor">
    <cofactor evidence="1">
        <name>siroheme</name>
        <dbReference type="ChEBI" id="CHEBI:60052"/>
    </cofactor>
</comment>
<evidence type="ECO:0000256" key="10">
    <source>
        <dbReference type="ARBA" id="ARBA00022630"/>
    </source>
</evidence>
<feature type="domain" description="BFD-like [2Fe-2S]-binding" evidence="25">
    <location>
        <begin position="484"/>
        <end position="531"/>
    </location>
</feature>
<dbReference type="InterPro" id="IPR007419">
    <property type="entry name" value="BFD-like_2Fe2S-bd_dom"/>
</dbReference>
<feature type="domain" description="FAD/NAD(P)-binding" evidence="26">
    <location>
        <begin position="86"/>
        <end position="348"/>
    </location>
</feature>
<dbReference type="InterPro" id="IPR017121">
    <property type="entry name" value="Nitrite_Rdtase_lsu"/>
</dbReference>
<dbReference type="InterPro" id="IPR052034">
    <property type="entry name" value="NasD-like"/>
</dbReference>
<dbReference type="EC" id="1.8.7.1" evidence="7"/>
<evidence type="ECO:0000259" key="25">
    <source>
        <dbReference type="Pfam" id="PF04324"/>
    </source>
</evidence>
<dbReference type="InterPro" id="IPR006067">
    <property type="entry name" value="NO2/SO3_Rdtase_4Fe4S_dom"/>
</dbReference>
<organism evidence="28 29">
    <name type="scientific">Actinoplanes couchii</name>
    <dbReference type="NCBI Taxonomy" id="403638"/>
    <lineage>
        <taxon>Bacteria</taxon>
        <taxon>Bacillati</taxon>
        <taxon>Actinomycetota</taxon>
        <taxon>Actinomycetes</taxon>
        <taxon>Micromonosporales</taxon>
        <taxon>Micromonosporaceae</taxon>
        <taxon>Actinoplanes</taxon>
    </lineage>
</organism>
<evidence type="ECO:0000256" key="1">
    <source>
        <dbReference type="ARBA" id="ARBA00001929"/>
    </source>
</evidence>
<dbReference type="InterPro" id="IPR045854">
    <property type="entry name" value="NO2/SO3_Rdtase_4Fe4S_sf"/>
</dbReference>
<dbReference type="InterPro" id="IPR016156">
    <property type="entry name" value="FAD/NAD-linked_Rdtase_dimer_sf"/>
</dbReference>
<comment type="cofactor">
    <cofactor evidence="3 21">
        <name>FAD</name>
        <dbReference type="ChEBI" id="CHEBI:57692"/>
    </cofactor>
</comment>
<feature type="compositionally biased region" description="Basic and acidic residues" evidence="22">
    <location>
        <begin position="23"/>
        <end position="43"/>
    </location>
</feature>
<evidence type="ECO:0000259" key="24">
    <source>
        <dbReference type="Pfam" id="PF03460"/>
    </source>
</evidence>
<evidence type="ECO:0000259" key="27">
    <source>
        <dbReference type="Pfam" id="PF18267"/>
    </source>
</evidence>
<dbReference type="InterPro" id="IPR012744">
    <property type="entry name" value="Nitri_red_NirB"/>
</dbReference>
<name>A0ABQ3XD28_9ACTN</name>
<evidence type="ECO:0000259" key="26">
    <source>
        <dbReference type="Pfam" id="PF07992"/>
    </source>
</evidence>
<evidence type="ECO:0000313" key="29">
    <source>
        <dbReference type="Proteomes" id="UP000612282"/>
    </source>
</evidence>
<dbReference type="RefSeq" id="WP_239145378.1">
    <property type="nucleotide sequence ID" value="NZ_BAAAQE010000034.1"/>
</dbReference>
<feature type="domain" description="Nitrite/Sulfite reductase ferredoxin-like" evidence="24">
    <location>
        <begin position="620"/>
        <end position="683"/>
    </location>
</feature>
<dbReference type="Gene3D" id="3.50.50.60">
    <property type="entry name" value="FAD/NAD(P)-binding domain"/>
    <property type="match status" value="2"/>
</dbReference>
<dbReference type="PROSITE" id="PS00365">
    <property type="entry name" value="NIR_SIR"/>
    <property type="match status" value="1"/>
</dbReference>
<evidence type="ECO:0000256" key="9">
    <source>
        <dbReference type="ARBA" id="ARBA00022617"/>
    </source>
</evidence>
<dbReference type="PANTHER" id="PTHR43809:SF1">
    <property type="entry name" value="NITRITE REDUCTASE (NADH) LARGE SUBUNIT"/>
    <property type="match status" value="1"/>
</dbReference>
<dbReference type="SUPFAM" id="SSF56014">
    <property type="entry name" value="Nitrite and sulphite reductase 4Fe-4S domain-like"/>
    <property type="match status" value="1"/>
</dbReference>
<dbReference type="InterPro" id="IPR023753">
    <property type="entry name" value="FAD/NAD-binding_dom"/>
</dbReference>
<keyword evidence="16" id="KW-0408">Iron</keyword>
<evidence type="ECO:0000256" key="13">
    <source>
        <dbReference type="ARBA" id="ARBA00022784"/>
    </source>
</evidence>
<proteinExistence type="inferred from homology"/>
<evidence type="ECO:0000313" key="28">
    <source>
        <dbReference type="EMBL" id="GID56402.1"/>
    </source>
</evidence>
<evidence type="ECO:0000256" key="2">
    <source>
        <dbReference type="ARBA" id="ARBA00001966"/>
    </source>
</evidence>
<dbReference type="PRINTS" id="PR00411">
    <property type="entry name" value="PNDRDTASEI"/>
</dbReference>
<sequence>MTQRLVVIGNGMAGARTVEEILARSKNRKENRNEVGGEGRIPDGNEVGGEGRNPNRNEVRGEGREPGEGRSAEREARRSGEGGGDGGFVVTMFGDEPYGNYNRIMLSNLLAGVEDEAGIFLNDLGWYADNGITLHSGTRIERIDRTAKLVYAADGTATPYDKLIIATGSSSWTPPIKNINNPKRGYHQGVFAFRTLDDTRGMIRYARDHERAVVIGGGLLGLEAARGLQNHVSEVTLLHAMGHLMNVQLDERAGTMLKDSVESRLGIKVVLNAMTTEILGKDRVTGVKLADGTVIDADVIVVAAGIRPNTRVAADSGLTVERGIVVDDQMRAIGEDDIYVVGECAQHRGEMYGLVAPLWEQAKVLADHITGSDPDAAYRGSKLHTKLKVAGIDVAAMGLKEPETDDDEVIVYSEPKKGLYKQIIIRDGALVGATLVGDNSKAAGLIQAFDRGEPLPDVRAELLFDLGGAKAEVTPGEMPDDAQVCNCNGVSKGAICGVVDGGCRTVSGVMDRTRAGKGCGTCKPLVQRIVEWAAGGEAEEDPAASWYVPGVPMPKPELMAVIRRYELKSVSSVFDKLVPGGEHDAKSKMGLASLLKMMWADEYVDERDARFINDRVHANIQRDGTFSVVPQMKGGVTTPDQLRRIADVADKYGVPMVKLTGGQRIDLLGVPKEQLPAMWADLDMPSGYAYAKSFRTVKTCVGSDYCRFGVGDSTALGIALEERYQGLEGPGKMKLAVTGCPRNCAEAYVKDLGVVAIDGGRWEIYVGGAAGAHIRKGDLLTTVGTADEVIRLTGRFLQYYRENANWLERTYTFVPRVGIDRIREIVVDDSDGIAQALDAAVEEAVQAYQDPWKERAVPATPGQFRTSLPLTVLPQVPVRA</sequence>
<dbReference type="PANTHER" id="PTHR43809">
    <property type="entry name" value="NITRITE REDUCTASE (NADH) LARGE SUBUNIT"/>
    <property type="match status" value="1"/>
</dbReference>
<dbReference type="Gene3D" id="3.90.480.20">
    <property type="match status" value="1"/>
</dbReference>
<dbReference type="InterPro" id="IPR006066">
    <property type="entry name" value="NO2/SO3_Rdtase_FeS/sirohaem_BS"/>
</dbReference>
<dbReference type="Gene3D" id="1.10.10.1100">
    <property type="entry name" value="BFD-like [2Fe-2S]-binding domain"/>
    <property type="match status" value="1"/>
</dbReference>
<evidence type="ECO:0000256" key="14">
    <source>
        <dbReference type="ARBA" id="ARBA00022827"/>
    </source>
</evidence>
<gene>
    <name evidence="28" type="primary">nasD</name>
    <name evidence="28" type="ORF">Aco03nite_048060</name>
</gene>
<dbReference type="EMBL" id="BOMG01000057">
    <property type="protein sequence ID" value="GID56402.1"/>
    <property type="molecule type" value="Genomic_DNA"/>
</dbReference>
<dbReference type="InterPro" id="IPR005117">
    <property type="entry name" value="NiRdtase/SiRdtase_haem-b_fer"/>
</dbReference>
<dbReference type="Gene3D" id="3.30.413.10">
    <property type="entry name" value="Sulfite Reductase Hemoprotein, domain 1"/>
    <property type="match status" value="1"/>
</dbReference>
<keyword evidence="13" id="KW-0883">Thioether bond</keyword>
<dbReference type="Pfam" id="PF04324">
    <property type="entry name" value="Fer2_BFD"/>
    <property type="match status" value="1"/>
</dbReference>
<evidence type="ECO:0000256" key="18">
    <source>
        <dbReference type="ARBA" id="ARBA00023063"/>
    </source>
</evidence>
<keyword evidence="15" id="KW-0560">Oxidoreductase</keyword>
<keyword evidence="9" id="KW-0349">Heme</keyword>
<evidence type="ECO:0000256" key="8">
    <source>
        <dbReference type="ARBA" id="ARBA00022485"/>
    </source>
</evidence>
<evidence type="ECO:0000256" key="17">
    <source>
        <dbReference type="ARBA" id="ARBA00023014"/>
    </source>
</evidence>
<dbReference type="Pfam" id="PF03460">
    <property type="entry name" value="NIR_SIR_ferr"/>
    <property type="match status" value="1"/>
</dbReference>
<dbReference type="PRINTS" id="PR00368">
    <property type="entry name" value="FADPNR"/>
</dbReference>
<keyword evidence="12" id="KW-0479">Metal-binding</keyword>
<evidence type="ECO:0000256" key="16">
    <source>
        <dbReference type="ARBA" id="ARBA00023004"/>
    </source>
</evidence>
<dbReference type="Proteomes" id="UP000612282">
    <property type="component" value="Unassembled WGS sequence"/>
</dbReference>
<evidence type="ECO:0000256" key="19">
    <source>
        <dbReference type="ARBA" id="ARBA00034078"/>
    </source>
</evidence>
<feature type="domain" description="Nitrite/sulphite reductase 4Fe-4S" evidence="23">
    <location>
        <begin position="692"/>
        <end position="827"/>
    </location>
</feature>
<evidence type="ECO:0000256" key="21">
    <source>
        <dbReference type="PIRNR" id="PIRNR037149"/>
    </source>
</evidence>
<evidence type="ECO:0000256" key="15">
    <source>
        <dbReference type="ARBA" id="ARBA00023002"/>
    </source>
</evidence>
<feature type="domain" description="NADH-rubredoxin oxidoreductase C-terminal" evidence="27">
    <location>
        <begin position="385"/>
        <end position="449"/>
    </location>
</feature>
<dbReference type="PIRSF" id="PIRSF037149">
    <property type="entry name" value="NirB"/>
    <property type="match status" value="1"/>
</dbReference>
<dbReference type="InterPro" id="IPR036188">
    <property type="entry name" value="FAD/NAD-bd_sf"/>
</dbReference>
<dbReference type="NCBIfam" id="TIGR02374">
    <property type="entry name" value="nitri_red_nirB"/>
    <property type="match status" value="1"/>
</dbReference>
<dbReference type="SUPFAM" id="SSF51905">
    <property type="entry name" value="FAD/NAD(P)-binding domain"/>
    <property type="match status" value="1"/>
</dbReference>
<reference evidence="28 29" key="1">
    <citation type="submission" date="2021-01" db="EMBL/GenBank/DDBJ databases">
        <title>Whole genome shotgun sequence of Actinoplanes couchii NBRC 106145.</title>
        <authorList>
            <person name="Komaki H."/>
            <person name="Tamura T."/>
        </authorList>
    </citation>
    <scope>NUCLEOTIDE SEQUENCE [LARGE SCALE GENOMIC DNA]</scope>
    <source>
        <strain evidence="28 29">NBRC 106145</strain>
    </source>
</reference>
<evidence type="ECO:0000256" key="12">
    <source>
        <dbReference type="ARBA" id="ARBA00022723"/>
    </source>
</evidence>
<evidence type="ECO:0000256" key="22">
    <source>
        <dbReference type="SAM" id="MobiDB-lite"/>
    </source>
</evidence>
<evidence type="ECO:0000256" key="6">
    <source>
        <dbReference type="ARBA" id="ARBA00010429"/>
    </source>
</evidence>
<evidence type="ECO:0000259" key="23">
    <source>
        <dbReference type="Pfam" id="PF01077"/>
    </source>
</evidence>
<keyword evidence="17" id="KW-0411">Iron-sulfur</keyword>
<dbReference type="InterPro" id="IPR036136">
    <property type="entry name" value="Nit/Sulf_reduc_fer-like_dom_sf"/>
</dbReference>
<dbReference type="SUPFAM" id="SSF55124">
    <property type="entry name" value="Nitrite/Sulfite reductase N-terminal domain-like"/>
    <property type="match status" value="1"/>
</dbReference>
<comment type="cofactor">
    <cofactor evidence="2">
        <name>[4Fe-4S] cluster</name>
        <dbReference type="ChEBI" id="CHEBI:49883"/>
    </cofactor>
</comment>
<feature type="region of interest" description="Disordered" evidence="22">
    <location>
        <begin position="23"/>
        <end position="88"/>
    </location>
</feature>
<comment type="caution">
    <text evidence="28">The sequence shown here is derived from an EMBL/GenBank/DDBJ whole genome shotgun (WGS) entry which is preliminary data.</text>
</comment>
<dbReference type="Gene3D" id="3.30.390.30">
    <property type="match status" value="1"/>
</dbReference>
<evidence type="ECO:0000256" key="20">
    <source>
        <dbReference type="ARBA" id="ARBA00049518"/>
    </source>
</evidence>